<comment type="caution">
    <text evidence="10">Lacks conserved residue(s) required for the propagation of feature annotation.</text>
</comment>
<dbReference type="CDD" id="cd14858">
    <property type="entry name" value="TrmE_N"/>
    <property type="match status" value="1"/>
</dbReference>
<evidence type="ECO:0000256" key="11">
    <source>
        <dbReference type="RuleBase" id="RU003313"/>
    </source>
</evidence>
<keyword evidence="14" id="KW-1185">Reference proteome</keyword>
<dbReference type="InterPro" id="IPR031168">
    <property type="entry name" value="G_TrmE"/>
</dbReference>
<dbReference type="InterPro" id="IPR018948">
    <property type="entry name" value="GTP-bd_TrmE_N"/>
</dbReference>
<comment type="subunit">
    <text evidence="10">Homodimer. Heterotetramer of two MnmE and two MnmG subunits.</text>
</comment>
<dbReference type="EMBL" id="CP058559">
    <property type="protein sequence ID" value="QNO15005.1"/>
    <property type="molecule type" value="Genomic_DNA"/>
</dbReference>
<dbReference type="Pfam" id="PF01926">
    <property type="entry name" value="MMR_HSR1"/>
    <property type="match status" value="1"/>
</dbReference>
<dbReference type="InterPro" id="IPR025867">
    <property type="entry name" value="MnmE_helical"/>
</dbReference>
<evidence type="ECO:0000256" key="8">
    <source>
        <dbReference type="ARBA" id="ARBA00022958"/>
    </source>
</evidence>
<evidence type="ECO:0000256" key="2">
    <source>
        <dbReference type="ARBA" id="ARBA00022490"/>
    </source>
</evidence>
<dbReference type="FunFam" id="3.40.50.300:FF:000494">
    <property type="entry name" value="tRNA modification GTPase MnmE"/>
    <property type="match status" value="1"/>
</dbReference>
<feature type="binding site" evidence="10">
    <location>
        <position position="22"/>
    </location>
    <ligand>
        <name>(6S)-5-formyl-5,6,7,8-tetrahydrofolate</name>
        <dbReference type="ChEBI" id="CHEBI:57457"/>
    </ligand>
</feature>
<dbReference type="Pfam" id="PF10396">
    <property type="entry name" value="TrmE_N"/>
    <property type="match status" value="1"/>
</dbReference>
<dbReference type="PANTHER" id="PTHR42714:SF2">
    <property type="entry name" value="TRNA MODIFICATION GTPASE GTPBP3, MITOCHONDRIAL"/>
    <property type="match status" value="1"/>
</dbReference>
<dbReference type="GO" id="GO:0030488">
    <property type="term" value="P:tRNA methylation"/>
    <property type="evidence" value="ECO:0007669"/>
    <property type="project" value="TreeGrafter"/>
</dbReference>
<evidence type="ECO:0000256" key="6">
    <source>
        <dbReference type="ARBA" id="ARBA00022801"/>
    </source>
</evidence>
<feature type="binding site" evidence="10">
    <location>
        <position position="85"/>
    </location>
    <ligand>
        <name>(6S)-5-formyl-5,6,7,8-tetrahydrofolate</name>
        <dbReference type="ChEBI" id="CHEBI:57457"/>
    </ligand>
</feature>
<feature type="binding site" evidence="10">
    <location>
        <position position="230"/>
    </location>
    <ligand>
        <name>K(+)</name>
        <dbReference type="ChEBI" id="CHEBI:29103"/>
    </ligand>
</feature>
<evidence type="ECO:0000313" key="14">
    <source>
        <dbReference type="Proteomes" id="UP000516160"/>
    </source>
</evidence>
<evidence type="ECO:0000256" key="4">
    <source>
        <dbReference type="ARBA" id="ARBA00022723"/>
    </source>
</evidence>
<keyword evidence="2 10" id="KW-0963">Cytoplasm</keyword>
<reference evidence="13 14" key="1">
    <citation type="submission" date="2020-07" db="EMBL/GenBank/DDBJ databases">
        <title>Alkalicella. sp. LB2 genome.</title>
        <authorList>
            <person name="Postec A."/>
            <person name="Quemeneur M."/>
        </authorList>
    </citation>
    <scope>NUCLEOTIDE SEQUENCE [LARGE SCALE GENOMIC DNA]</scope>
    <source>
        <strain evidence="13 14">LB2</strain>
    </source>
</reference>
<dbReference type="GO" id="GO:0046872">
    <property type="term" value="F:metal ion binding"/>
    <property type="evidence" value="ECO:0007669"/>
    <property type="project" value="UniProtKB-KW"/>
</dbReference>
<dbReference type="PANTHER" id="PTHR42714">
    <property type="entry name" value="TRNA MODIFICATION GTPASE GTPBP3"/>
    <property type="match status" value="1"/>
</dbReference>
<dbReference type="KEGG" id="acae:HYG86_09610"/>
<dbReference type="Gene3D" id="1.20.120.430">
    <property type="entry name" value="tRNA modification GTPase MnmE domain 2"/>
    <property type="match status" value="1"/>
</dbReference>
<keyword evidence="8 10" id="KW-0630">Potassium</keyword>
<evidence type="ECO:0000256" key="5">
    <source>
        <dbReference type="ARBA" id="ARBA00022741"/>
    </source>
</evidence>
<comment type="function">
    <text evidence="10">Exhibits a very high intrinsic GTPase hydrolysis rate. Involved in the addition of a carboxymethylaminomethyl (cmnm) group at the wobble position (U34) of certain tRNAs, forming tRNA-cmnm(5)s(2)U34.</text>
</comment>
<feature type="binding site" evidence="10">
    <location>
        <position position="249"/>
    </location>
    <ligand>
        <name>K(+)</name>
        <dbReference type="ChEBI" id="CHEBI:29103"/>
    </ligand>
</feature>
<feature type="domain" description="TrmE-type G" evidence="12">
    <location>
        <begin position="220"/>
        <end position="379"/>
    </location>
</feature>
<dbReference type="GO" id="GO:0042802">
    <property type="term" value="F:identical protein binding"/>
    <property type="evidence" value="ECO:0007669"/>
    <property type="project" value="UniProtKB-ARBA"/>
</dbReference>
<name>A0A7G9W8J3_ALKCA</name>
<dbReference type="InterPro" id="IPR005225">
    <property type="entry name" value="Small_GTP-bd"/>
</dbReference>
<dbReference type="InterPro" id="IPR004520">
    <property type="entry name" value="GTPase_MnmE"/>
</dbReference>
<dbReference type="InterPro" id="IPR027368">
    <property type="entry name" value="MnmE_dom2"/>
</dbReference>
<comment type="similarity">
    <text evidence="1 10 11">Belongs to the TRAFAC class TrmE-Era-EngA-EngB-Septin-like GTPase superfamily. TrmE GTPase family.</text>
</comment>
<dbReference type="GO" id="GO:0005525">
    <property type="term" value="F:GTP binding"/>
    <property type="evidence" value="ECO:0007669"/>
    <property type="project" value="UniProtKB-UniRule"/>
</dbReference>
<dbReference type="EC" id="3.6.-.-" evidence="10"/>
<feature type="binding site" evidence="10">
    <location>
        <begin position="274"/>
        <end position="277"/>
    </location>
    <ligand>
        <name>GTP</name>
        <dbReference type="ChEBI" id="CHEBI:37565"/>
    </ligand>
</feature>
<protein>
    <recommendedName>
        <fullName evidence="10">tRNA modification GTPase MnmE</fullName>
        <ecNumber evidence="10">3.6.-.-</ecNumber>
    </recommendedName>
</protein>
<feature type="binding site" evidence="10">
    <location>
        <position position="459"/>
    </location>
    <ligand>
        <name>(6S)-5-formyl-5,6,7,8-tetrahydrofolate</name>
        <dbReference type="ChEBI" id="CHEBI:57457"/>
    </ligand>
</feature>
<dbReference type="Gene3D" id="3.40.50.300">
    <property type="entry name" value="P-loop containing nucleotide triphosphate hydrolases"/>
    <property type="match status" value="1"/>
</dbReference>
<dbReference type="SUPFAM" id="SSF52540">
    <property type="entry name" value="P-loop containing nucleoside triphosphate hydrolases"/>
    <property type="match status" value="1"/>
</dbReference>
<dbReference type="Proteomes" id="UP000516160">
    <property type="component" value="Chromosome"/>
</dbReference>
<dbReference type="RefSeq" id="WP_213165369.1">
    <property type="nucleotide sequence ID" value="NZ_CP058559.1"/>
</dbReference>
<organism evidence="13 14">
    <name type="scientific">Alkalicella caledoniensis</name>
    <dbReference type="NCBI Taxonomy" id="2731377"/>
    <lineage>
        <taxon>Bacteria</taxon>
        <taxon>Bacillati</taxon>
        <taxon>Bacillota</taxon>
        <taxon>Clostridia</taxon>
        <taxon>Eubacteriales</taxon>
        <taxon>Proteinivoracaceae</taxon>
        <taxon>Alkalicella</taxon>
    </lineage>
</organism>
<feature type="binding site" evidence="10">
    <location>
        <position position="251"/>
    </location>
    <ligand>
        <name>K(+)</name>
        <dbReference type="ChEBI" id="CHEBI:29103"/>
    </ligand>
</feature>
<feature type="binding site" evidence="10">
    <location>
        <position position="254"/>
    </location>
    <ligand>
        <name>K(+)</name>
        <dbReference type="ChEBI" id="CHEBI:29103"/>
    </ligand>
</feature>
<dbReference type="HAMAP" id="MF_00379">
    <property type="entry name" value="GTPase_MnmE"/>
    <property type="match status" value="1"/>
</dbReference>
<feature type="binding site" evidence="10">
    <location>
        <begin position="249"/>
        <end position="255"/>
    </location>
    <ligand>
        <name>GTP</name>
        <dbReference type="ChEBI" id="CHEBI:37565"/>
    </ligand>
</feature>
<evidence type="ECO:0000259" key="12">
    <source>
        <dbReference type="PROSITE" id="PS51709"/>
    </source>
</evidence>
<comment type="subcellular location">
    <subcellularLocation>
        <location evidence="10">Cytoplasm</location>
    </subcellularLocation>
</comment>
<feature type="binding site" evidence="10">
    <location>
        <position position="124"/>
    </location>
    <ligand>
        <name>(6S)-5-formyl-5,6,7,8-tetrahydrofolate</name>
        <dbReference type="ChEBI" id="CHEBI:57457"/>
    </ligand>
</feature>
<feature type="binding site" evidence="10">
    <location>
        <begin position="230"/>
        <end position="235"/>
    </location>
    <ligand>
        <name>GTP</name>
        <dbReference type="ChEBI" id="CHEBI:37565"/>
    </ligand>
</feature>
<sequence length="459" mass="50541">MIDDTIVAVATAVGKSGVGIVRVSGKSAIHIVNKVFRSSSGKSLLDLRSNTINYGFVERENKIIDEVLVSLFRGPKSYTGEDVVEINCHGGPIPIKLTMELLLTFDCRLAEPGEFTRRAFLNGRIDLSQAEGIMDIISAKTDLSLDAATKQVLGKLSSMINELNESIISSLALIEATIDYPDEVFESIDVDTISNSLNDVINELNNLLLTAKTGKILRDGIKTTIVGKPNVGKSSLLNSLLEQQRAIVTDIPGTTRDILEEQISINGVPLVLVDTAGIRETDDVVERIGVERSKSAINESNLVLFVLDGSKEWEEYDQKILELIKGKKVIILINKLDLPQMMDINIIANKTGVENIINVSIEKNINLEELKNEIFSMYEISDIEDQTMNTMITNLRHEKAIKDAVKNLMEAIENIEAGMPLDIVAIDIKDAWENLGKVSGSSLNKNIVDEIFSRFCLGK</sequence>
<gene>
    <name evidence="10 13" type="primary">mnmE</name>
    <name evidence="10" type="synonym">trmE</name>
    <name evidence="13" type="ORF">HYG86_09610</name>
</gene>
<keyword evidence="9 10" id="KW-0342">GTP-binding</keyword>
<dbReference type="NCBIfam" id="TIGR00450">
    <property type="entry name" value="mnmE_trmE_thdF"/>
    <property type="match status" value="1"/>
</dbReference>
<dbReference type="InterPro" id="IPR006073">
    <property type="entry name" value="GTP-bd"/>
</dbReference>
<dbReference type="PROSITE" id="PS51709">
    <property type="entry name" value="G_TRME"/>
    <property type="match status" value="1"/>
</dbReference>
<keyword evidence="3 10" id="KW-0819">tRNA processing</keyword>
<evidence type="ECO:0000256" key="3">
    <source>
        <dbReference type="ARBA" id="ARBA00022694"/>
    </source>
</evidence>
<proteinExistence type="inferred from homology"/>
<evidence type="ECO:0000256" key="7">
    <source>
        <dbReference type="ARBA" id="ARBA00022842"/>
    </source>
</evidence>
<dbReference type="FunFam" id="3.30.1360.120:FF:000003">
    <property type="entry name" value="tRNA modification GTPase MnmE"/>
    <property type="match status" value="1"/>
</dbReference>
<evidence type="ECO:0000313" key="13">
    <source>
        <dbReference type="EMBL" id="QNO15005.1"/>
    </source>
</evidence>
<feature type="binding site" evidence="10">
    <location>
        <position position="255"/>
    </location>
    <ligand>
        <name>Mg(2+)</name>
        <dbReference type="ChEBI" id="CHEBI:18420"/>
    </ligand>
</feature>
<dbReference type="Gene3D" id="3.30.1360.120">
    <property type="entry name" value="Probable tRNA modification gtpase trme, domain 1"/>
    <property type="match status" value="1"/>
</dbReference>
<dbReference type="AlphaFoldDB" id="A0A7G9W8J3"/>
<keyword evidence="4 10" id="KW-0479">Metal-binding</keyword>
<evidence type="ECO:0000256" key="9">
    <source>
        <dbReference type="ARBA" id="ARBA00023134"/>
    </source>
</evidence>
<dbReference type="InterPro" id="IPR027266">
    <property type="entry name" value="TrmE/GcvT-like"/>
</dbReference>
<keyword evidence="7 10" id="KW-0460">Magnesium</keyword>
<dbReference type="InterPro" id="IPR027417">
    <property type="entry name" value="P-loop_NTPase"/>
</dbReference>
<accession>A0A7G9W8J3</accession>
<comment type="cofactor">
    <cofactor evidence="10">
        <name>K(+)</name>
        <dbReference type="ChEBI" id="CHEBI:29103"/>
    </cofactor>
    <text evidence="10">Binds 1 potassium ion per subunit.</text>
</comment>
<keyword evidence="6 10" id="KW-0378">Hydrolase</keyword>
<evidence type="ECO:0000256" key="1">
    <source>
        <dbReference type="ARBA" id="ARBA00011043"/>
    </source>
</evidence>
<dbReference type="Pfam" id="PF12631">
    <property type="entry name" value="MnmE_helical"/>
    <property type="match status" value="1"/>
</dbReference>
<feature type="binding site" evidence="10">
    <location>
        <position position="234"/>
    </location>
    <ligand>
        <name>Mg(2+)</name>
        <dbReference type="ChEBI" id="CHEBI:18420"/>
    </ligand>
</feature>
<evidence type="ECO:0000256" key="10">
    <source>
        <dbReference type="HAMAP-Rule" id="MF_00379"/>
    </source>
</evidence>
<dbReference type="GO" id="GO:0003924">
    <property type="term" value="F:GTPase activity"/>
    <property type="evidence" value="ECO:0007669"/>
    <property type="project" value="UniProtKB-UniRule"/>
</dbReference>
<dbReference type="GO" id="GO:0005829">
    <property type="term" value="C:cytosol"/>
    <property type="evidence" value="ECO:0007669"/>
    <property type="project" value="TreeGrafter"/>
</dbReference>
<dbReference type="NCBIfam" id="TIGR00231">
    <property type="entry name" value="small_GTP"/>
    <property type="match status" value="1"/>
</dbReference>
<keyword evidence="5 10" id="KW-0547">Nucleotide-binding</keyword>
<dbReference type="GO" id="GO:0002098">
    <property type="term" value="P:tRNA wobble uridine modification"/>
    <property type="evidence" value="ECO:0007669"/>
    <property type="project" value="TreeGrafter"/>
</dbReference>
<dbReference type="CDD" id="cd04164">
    <property type="entry name" value="trmE"/>
    <property type="match status" value="1"/>
</dbReference>
<dbReference type="NCBIfam" id="NF003661">
    <property type="entry name" value="PRK05291.1-3"/>
    <property type="match status" value="1"/>
</dbReference>